<gene>
    <name evidence="9" type="ORF">DB31_3390</name>
</gene>
<dbReference type="PROSITE" id="PS50110">
    <property type="entry name" value="RESPONSE_REGULATORY"/>
    <property type="match status" value="1"/>
</dbReference>
<dbReference type="InterPro" id="IPR003661">
    <property type="entry name" value="HisK_dim/P_dom"/>
</dbReference>
<dbReference type="SMART" id="SM00448">
    <property type="entry name" value="REC"/>
    <property type="match status" value="1"/>
</dbReference>
<dbReference type="SMART" id="SM00388">
    <property type="entry name" value="HisKA"/>
    <property type="match status" value="1"/>
</dbReference>
<dbReference type="InterPro" id="IPR015943">
    <property type="entry name" value="WD40/YVTN_repeat-like_dom_sf"/>
</dbReference>
<comment type="catalytic activity">
    <reaction evidence="1">
        <text>ATP + protein L-histidine = ADP + protein N-phospho-L-histidine.</text>
        <dbReference type="EC" id="2.7.13.3"/>
    </reaction>
</comment>
<dbReference type="Gene3D" id="2.60.40.10">
    <property type="entry name" value="Immunoglobulins"/>
    <property type="match status" value="1"/>
</dbReference>
<feature type="signal peptide" evidence="6">
    <location>
        <begin position="1"/>
        <end position="16"/>
    </location>
</feature>
<dbReference type="Gene3D" id="2.130.10.10">
    <property type="entry name" value="YVTN repeat-like/Quinoprotein amine dehydrogenase"/>
    <property type="match status" value="3"/>
</dbReference>
<dbReference type="InterPro" id="IPR001789">
    <property type="entry name" value="Sig_transdc_resp-reg_receiver"/>
</dbReference>
<sequence>MGMLLGLLASSSNAWALEPTKNLLQFPHRVWQTQDGLPQNAIETLAQTPDGYLWGGTWEGLVRFDGVRFTVFDFINTPELQARSIRSLATDSAGTLWIGTDAGLSRMSGSTFSRVEAPPALALRNIEAIRPTRDGAVWIATEGHGLARYFKGQFQSWTTDTGLATNRVSALAEDAAGTLWIGTTGGLQRWDGTALHDGPPFDKEQVAVLSLALDQGGVLWAGTGDGTVYQLREGRMRPVPEASLPGAPIETLYVDRLNTLWVGSSGRGMLRLARGQRFTMDGPQGLQSNTVFSFLEDHEGGLWVGAAEGGLHRFKDAPLTPVGAPEGLPHDFIISIHEARDGSLWFASLDSGVTRWHDGKTSTWTTREGLIHNRARSIAEAPDGSLWFSTQIGLSHWQNGRITTSLGTAEGLPPGLIRLVFVDREGTLWAGTQEGLARWNGERFELFTRKHGLPGNAITLLKERPAGGFWVGTGEGGLAYFIHGRPVLVAAEGQPMFSEVQALHEEANGTLWLGTDEGLYRWRAGTFQRLARDQGLFDERIFQILPDGQGHLLFSCNKGIFRVLQKELEAVADGQLARVTSRVYAAEDGMRAEECNGLGAPAGIVTRDGLLWFPTIRGAVIYDPKDREEHRAQPLPQVLLEELRVDSQPVPRARWASIPVGEGRVDLRYTAPSLLSPQRLRFRFRLEGVDKDWVSDGDERMAHYTHLEPGNYHFRVRVESVDGEAAPSEATLSFYLEPRFYQTWAFRMACVLAALLAVAGLGWLRVLRVHRREQELQARVDQRTAELASVNANLQARVQELQATRERLIHAEKMAAVGTLAAGVGHEINNPLAFIISNLHYAATEVRGARQEGGQQQWGEVEQALNEALQGADRVRRIVQDLRTFSRMQPERLKRVDVHAVLELALSFADAEIRHRARLVKDYGEPIQVLGDETRLGQVFLNLLVNAAQAIPEGHADRNEIYLTTRKDQQGHLRVVVRDTGTGIPPDVLPRIFEPFFTTKPVGVGTGLGLSICHSYVQNMGGDIHVHSELGKGTTFEVVLPPAPAHPSGEHSAISGITRLPEARGRLLIIDDEPLLITALSRTLASEHEVVAFTNAREALERLRSGERYALILCDLMMPEMTGMELHATLAQEAPGQAERMVFLTGGAFTEAAQAFLETTQLPWLEKPFEPERLRKRLRTLLSDQDQPPSMPT</sequence>
<dbReference type="InterPro" id="IPR036890">
    <property type="entry name" value="HATPase_C_sf"/>
</dbReference>
<dbReference type="InterPro" id="IPR011123">
    <property type="entry name" value="Y_Y_Y"/>
</dbReference>
<protein>
    <recommendedName>
        <fullName evidence="2">histidine kinase</fullName>
        <ecNumber evidence="2">2.7.13.3</ecNumber>
    </recommendedName>
</protein>
<dbReference type="CDD" id="cd00156">
    <property type="entry name" value="REC"/>
    <property type="match status" value="1"/>
</dbReference>
<dbReference type="Pfam" id="PF07495">
    <property type="entry name" value="Y_Y_Y"/>
    <property type="match status" value="1"/>
</dbReference>
<keyword evidence="6" id="KW-0732">Signal</keyword>
<dbReference type="EC" id="2.7.13.3" evidence="2"/>
<dbReference type="SUPFAM" id="SSF55874">
    <property type="entry name" value="ATPase domain of HSP90 chaperone/DNA topoisomerase II/histidine kinase"/>
    <property type="match status" value="1"/>
</dbReference>
<evidence type="ECO:0000256" key="5">
    <source>
        <dbReference type="SAM" id="Coils"/>
    </source>
</evidence>
<dbReference type="PANTHER" id="PTHR43547">
    <property type="entry name" value="TWO-COMPONENT HISTIDINE KINASE"/>
    <property type="match status" value="1"/>
</dbReference>
<evidence type="ECO:0000259" key="8">
    <source>
        <dbReference type="PROSITE" id="PS50110"/>
    </source>
</evidence>
<proteinExistence type="predicted"/>
<dbReference type="PROSITE" id="PS50109">
    <property type="entry name" value="HIS_KIN"/>
    <property type="match status" value="1"/>
</dbReference>
<dbReference type="Gene3D" id="3.30.565.10">
    <property type="entry name" value="Histidine kinase-like ATPase, C-terminal domain"/>
    <property type="match status" value="1"/>
</dbReference>
<comment type="caution">
    <text evidence="9">The sequence shown here is derived from an EMBL/GenBank/DDBJ whole genome shotgun (WGS) entry which is preliminary data.</text>
</comment>
<feature type="chain" id="PRO_5001800125" description="histidine kinase" evidence="6">
    <location>
        <begin position="17"/>
        <end position="1193"/>
    </location>
</feature>
<dbReference type="SUPFAM" id="SSF47384">
    <property type="entry name" value="Homodimeric domain of signal transducing histidine kinase"/>
    <property type="match status" value="1"/>
</dbReference>
<dbReference type="Pfam" id="PF00512">
    <property type="entry name" value="HisKA"/>
    <property type="match status" value="1"/>
</dbReference>
<feature type="domain" description="Response regulatory" evidence="8">
    <location>
        <begin position="1066"/>
        <end position="1182"/>
    </location>
</feature>
<dbReference type="AlphaFoldDB" id="A0A085WU97"/>
<dbReference type="STRING" id="394096.DB31_3390"/>
<feature type="modified residue" description="4-aspartylphosphate" evidence="4">
    <location>
        <position position="1115"/>
    </location>
</feature>
<name>A0A085WU97_9BACT</name>
<dbReference type="PANTHER" id="PTHR43547:SF2">
    <property type="entry name" value="HYBRID SIGNAL TRANSDUCTION HISTIDINE KINASE C"/>
    <property type="match status" value="1"/>
</dbReference>
<dbReference type="PATRIC" id="fig|394096.3.peg.1040"/>
<evidence type="ECO:0000256" key="3">
    <source>
        <dbReference type="ARBA" id="ARBA00022553"/>
    </source>
</evidence>
<dbReference type="Proteomes" id="UP000028725">
    <property type="component" value="Unassembled WGS sequence"/>
</dbReference>
<dbReference type="InterPro" id="IPR011110">
    <property type="entry name" value="Reg_prop"/>
</dbReference>
<dbReference type="Pfam" id="PF00072">
    <property type="entry name" value="Response_reg"/>
    <property type="match status" value="1"/>
</dbReference>
<dbReference type="InterPro" id="IPR036097">
    <property type="entry name" value="HisK_dim/P_sf"/>
</dbReference>
<accession>A0A085WU97</accession>
<organism evidence="9 10">
    <name type="scientific">Hyalangium minutum</name>
    <dbReference type="NCBI Taxonomy" id="394096"/>
    <lineage>
        <taxon>Bacteria</taxon>
        <taxon>Pseudomonadati</taxon>
        <taxon>Myxococcota</taxon>
        <taxon>Myxococcia</taxon>
        <taxon>Myxococcales</taxon>
        <taxon>Cystobacterineae</taxon>
        <taxon>Archangiaceae</taxon>
        <taxon>Hyalangium</taxon>
    </lineage>
</organism>
<evidence type="ECO:0000256" key="2">
    <source>
        <dbReference type="ARBA" id="ARBA00012438"/>
    </source>
</evidence>
<evidence type="ECO:0000313" key="9">
    <source>
        <dbReference type="EMBL" id="KFE71260.1"/>
    </source>
</evidence>
<dbReference type="GO" id="GO:0000155">
    <property type="term" value="F:phosphorelay sensor kinase activity"/>
    <property type="evidence" value="ECO:0007669"/>
    <property type="project" value="InterPro"/>
</dbReference>
<dbReference type="SUPFAM" id="SSF52172">
    <property type="entry name" value="CheY-like"/>
    <property type="match status" value="1"/>
</dbReference>
<dbReference type="SUPFAM" id="SSF63829">
    <property type="entry name" value="Calcium-dependent phosphotriesterase"/>
    <property type="match status" value="3"/>
</dbReference>
<dbReference type="PRINTS" id="PR00344">
    <property type="entry name" value="BCTRLSENSOR"/>
</dbReference>
<dbReference type="EMBL" id="JMCB01000002">
    <property type="protein sequence ID" value="KFE71260.1"/>
    <property type="molecule type" value="Genomic_DNA"/>
</dbReference>
<evidence type="ECO:0000313" key="10">
    <source>
        <dbReference type="Proteomes" id="UP000028725"/>
    </source>
</evidence>
<dbReference type="InterPro" id="IPR004358">
    <property type="entry name" value="Sig_transdc_His_kin-like_C"/>
</dbReference>
<dbReference type="SMART" id="SM00387">
    <property type="entry name" value="HATPase_c"/>
    <property type="match status" value="1"/>
</dbReference>
<dbReference type="InterPro" id="IPR011006">
    <property type="entry name" value="CheY-like_superfamily"/>
</dbReference>
<dbReference type="Gene3D" id="3.40.50.2300">
    <property type="match status" value="1"/>
</dbReference>
<evidence type="ECO:0000256" key="4">
    <source>
        <dbReference type="PROSITE-ProRule" id="PRU00169"/>
    </source>
</evidence>
<dbReference type="InterPro" id="IPR013783">
    <property type="entry name" value="Ig-like_fold"/>
</dbReference>
<keyword evidence="5" id="KW-0175">Coiled coil</keyword>
<dbReference type="Pfam" id="PF02518">
    <property type="entry name" value="HATPase_c"/>
    <property type="match status" value="1"/>
</dbReference>
<feature type="domain" description="Histidine kinase" evidence="7">
    <location>
        <begin position="823"/>
        <end position="1044"/>
    </location>
</feature>
<dbReference type="InterPro" id="IPR003594">
    <property type="entry name" value="HATPase_dom"/>
</dbReference>
<keyword evidence="3 4" id="KW-0597">Phosphoprotein</keyword>
<reference evidence="9 10" key="1">
    <citation type="submission" date="2014-04" db="EMBL/GenBank/DDBJ databases">
        <title>Genome assembly of Hyalangium minutum DSM 14724.</title>
        <authorList>
            <person name="Sharma G."/>
            <person name="Subramanian S."/>
        </authorList>
    </citation>
    <scope>NUCLEOTIDE SEQUENCE [LARGE SCALE GENOMIC DNA]</scope>
    <source>
        <strain evidence="9 10">DSM 14724</strain>
    </source>
</reference>
<evidence type="ECO:0000256" key="1">
    <source>
        <dbReference type="ARBA" id="ARBA00000085"/>
    </source>
</evidence>
<feature type="coiled-coil region" evidence="5">
    <location>
        <begin position="784"/>
        <end position="811"/>
    </location>
</feature>
<dbReference type="CDD" id="cd00146">
    <property type="entry name" value="PKD"/>
    <property type="match status" value="1"/>
</dbReference>
<dbReference type="Pfam" id="PF07494">
    <property type="entry name" value="Reg_prop"/>
    <property type="match status" value="3"/>
</dbReference>
<dbReference type="Gene3D" id="1.10.287.130">
    <property type="match status" value="1"/>
</dbReference>
<evidence type="ECO:0000259" key="7">
    <source>
        <dbReference type="PROSITE" id="PS50109"/>
    </source>
</evidence>
<keyword evidence="10" id="KW-1185">Reference proteome</keyword>
<evidence type="ECO:0000256" key="6">
    <source>
        <dbReference type="SAM" id="SignalP"/>
    </source>
</evidence>
<dbReference type="InterPro" id="IPR005467">
    <property type="entry name" value="His_kinase_dom"/>
</dbReference>
<dbReference type="CDD" id="cd00082">
    <property type="entry name" value="HisKA"/>
    <property type="match status" value="1"/>
</dbReference>